<dbReference type="Proteomes" id="UP000188318">
    <property type="component" value="Unassembled WGS sequence"/>
</dbReference>
<evidence type="ECO:0000313" key="1">
    <source>
        <dbReference type="EMBL" id="OOF93158.1"/>
    </source>
</evidence>
<keyword evidence="2" id="KW-1185">Reference proteome</keyword>
<gene>
    <name evidence="1" type="ORF">ASPCADRAFT_209762</name>
</gene>
<name>A0A1R3RFA3_ASPC5</name>
<organism evidence="1 2">
    <name type="scientific">Aspergillus carbonarius (strain ITEM 5010)</name>
    <dbReference type="NCBI Taxonomy" id="602072"/>
    <lineage>
        <taxon>Eukaryota</taxon>
        <taxon>Fungi</taxon>
        <taxon>Dikarya</taxon>
        <taxon>Ascomycota</taxon>
        <taxon>Pezizomycotina</taxon>
        <taxon>Eurotiomycetes</taxon>
        <taxon>Eurotiomycetidae</taxon>
        <taxon>Eurotiales</taxon>
        <taxon>Aspergillaceae</taxon>
        <taxon>Aspergillus</taxon>
        <taxon>Aspergillus subgen. Circumdati</taxon>
    </lineage>
</organism>
<protein>
    <submittedName>
        <fullName evidence="1">Uncharacterized protein</fullName>
    </submittedName>
</protein>
<reference evidence="2" key="1">
    <citation type="journal article" date="2017" name="Genome Biol.">
        <title>Comparative genomics reveals high biological diversity and specific adaptations in the industrially and medically important fungal genus Aspergillus.</title>
        <authorList>
            <person name="de Vries R.P."/>
            <person name="Riley R."/>
            <person name="Wiebenga A."/>
            <person name="Aguilar-Osorio G."/>
            <person name="Amillis S."/>
            <person name="Uchima C.A."/>
            <person name="Anderluh G."/>
            <person name="Asadollahi M."/>
            <person name="Askin M."/>
            <person name="Barry K."/>
            <person name="Battaglia E."/>
            <person name="Bayram O."/>
            <person name="Benocci T."/>
            <person name="Braus-Stromeyer S.A."/>
            <person name="Caldana C."/>
            <person name="Canovas D."/>
            <person name="Cerqueira G.C."/>
            <person name="Chen F."/>
            <person name="Chen W."/>
            <person name="Choi C."/>
            <person name="Clum A."/>
            <person name="Dos Santos R.A."/>
            <person name="Damasio A.R."/>
            <person name="Diallinas G."/>
            <person name="Emri T."/>
            <person name="Fekete E."/>
            <person name="Flipphi M."/>
            <person name="Freyberg S."/>
            <person name="Gallo A."/>
            <person name="Gournas C."/>
            <person name="Habgood R."/>
            <person name="Hainaut M."/>
            <person name="Harispe M.L."/>
            <person name="Henrissat B."/>
            <person name="Hilden K.S."/>
            <person name="Hope R."/>
            <person name="Hossain A."/>
            <person name="Karabika E."/>
            <person name="Karaffa L."/>
            <person name="Karanyi Z."/>
            <person name="Krasevec N."/>
            <person name="Kuo A."/>
            <person name="Kusch H."/>
            <person name="LaButti K."/>
            <person name="Lagendijk E.L."/>
            <person name="Lapidus A."/>
            <person name="Levasseur A."/>
            <person name="Lindquist E."/>
            <person name="Lipzen A."/>
            <person name="Logrieco A.F."/>
            <person name="MacCabe A."/>
            <person name="Maekelae M.R."/>
            <person name="Malavazi I."/>
            <person name="Melin P."/>
            <person name="Meyer V."/>
            <person name="Mielnichuk N."/>
            <person name="Miskei M."/>
            <person name="Molnar A.P."/>
            <person name="Mule G."/>
            <person name="Ngan C.Y."/>
            <person name="Orejas M."/>
            <person name="Orosz E."/>
            <person name="Ouedraogo J.P."/>
            <person name="Overkamp K.M."/>
            <person name="Park H.-S."/>
            <person name="Perrone G."/>
            <person name="Piumi F."/>
            <person name="Punt P.J."/>
            <person name="Ram A.F."/>
            <person name="Ramon A."/>
            <person name="Rauscher S."/>
            <person name="Record E."/>
            <person name="Riano-Pachon D.M."/>
            <person name="Robert V."/>
            <person name="Roehrig J."/>
            <person name="Ruller R."/>
            <person name="Salamov A."/>
            <person name="Salih N.S."/>
            <person name="Samson R.A."/>
            <person name="Sandor E."/>
            <person name="Sanguinetti M."/>
            <person name="Schuetze T."/>
            <person name="Sepcic K."/>
            <person name="Shelest E."/>
            <person name="Sherlock G."/>
            <person name="Sophianopoulou V."/>
            <person name="Squina F.M."/>
            <person name="Sun H."/>
            <person name="Susca A."/>
            <person name="Todd R.B."/>
            <person name="Tsang A."/>
            <person name="Unkles S.E."/>
            <person name="van de Wiele N."/>
            <person name="van Rossen-Uffink D."/>
            <person name="Oliveira J.V."/>
            <person name="Vesth T.C."/>
            <person name="Visser J."/>
            <person name="Yu J.-H."/>
            <person name="Zhou M."/>
            <person name="Andersen M.R."/>
            <person name="Archer D.B."/>
            <person name="Baker S.E."/>
            <person name="Benoit I."/>
            <person name="Brakhage A.A."/>
            <person name="Braus G.H."/>
            <person name="Fischer R."/>
            <person name="Frisvad J.C."/>
            <person name="Goldman G.H."/>
            <person name="Houbraken J."/>
            <person name="Oakley B."/>
            <person name="Pocsi I."/>
            <person name="Scazzocchio C."/>
            <person name="Seiboth B."/>
            <person name="vanKuyk P.A."/>
            <person name="Wortman J."/>
            <person name="Dyer P.S."/>
            <person name="Grigoriev I.V."/>
        </authorList>
    </citation>
    <scope>NUCLEOTIDE SEQUENCE [LARGE SCALE GENOMIC DNA]</scope>
    <source>
        <strain evidence="2">ITEM 5010</strain>
    </source>
</reference>
<dbReference type="EMBL" id="KV907505">
    <property type="protein sequence ID" value="OOF93158.1"/>
    <property type="molecule type" value="Genomic_DNA"/>
</dbReference>
<dbReference type="AlphaFoldDB" id="A0A1R3RFA3"/>
<evidence type="ECO:0000313" key="2">
    <source>
        <dbReference type="Proteomes" id="UP000188318"/>
    </source>
</evidence>
<dbReference type="VEuPathDB" id="FungiDB:ASPCADRAFT_209762"/>
<proteinExistence type="predicted"/>
<sequence length="67" mass="7674">MLQIVPDRLLASILDLAEAFLVWDLILIPRPRKGLNILQSHFILPPCVGQDCVIGDFVISYHLRFFL</sequence>
<accession>A0A1R3RFA3</accession>